<evidence type="ECO:0000313" key="1">
    <source>
        <dbReference type="EnsemblPlants" id="AET5Gv21242000.1"/>
    </source>
</evidence>
<accession>A0A453MML8</accession>
<dbReference type="AlphaFoldDB" id="A0A453MML8"/>
<dbReference type="Gramene" id="AET5Gv21242000.14">
    <property type="protein sequence ID" value="AET5Gv21242000.14"/>
    <property type="gene ID" value="AET5Gv21242000"/>
</dbReference>
<keyword evidence="2" id="KW-1185">Reference proteome</keyword>
<protein>
    <submittedName>
        <fullName evidence="1">Uncharacterized protein</fullName>
    </submittedName>
</protein>
<sequence length="109" mass="12826">MRLLFSKIFDSCLGDIWCKCCDYIVEWMDDAVTSIHMRLQLGVTIVGVGQVDLFSRGSLAGYFSSWSKFGHIYEVLFGGHDDRISAWIKKLFWCYIRDWFWLVSFYSQI</sequence>
<proteinExistence type="predicted"/>
<reference evidence="2" key="2">
    <citation type="journal article" date="2017" name="Nat. Plants">
        <title>The Aegilops tauschii genome reveals multiple impacts of transposons.</title>
        <authorList>
            <person name="Zhao G."/>
            <person name="Zou C."/>
            <person name="Li K."/>
            <person name="Wang K."/>
            <person name="Li T."/>
            <person name="Gao L."/>
            <person name="Zhang X."/>
            <person name="Wang H."/>
            <person name="Yang Z."/>
            <person name="Liu X."/>
            <person name="Jiang W."/>
            <person name="Mao L."/>
            <person name="Kong X."/>
            <person name="Jiao Y."/>
            <person name="Jia J."/>
        </authorList>
    </citation>
    <scope>NUCLEOTIDE SEQUENCE [LARGE SCALE GENOMIC DNA]</scope>
    <source>
        <strain evidence="2">cv. AL8/78</strain>
    </source>
</reference>
<reference evidence="2" key="1">
    <citation type="journal article" date="2014" name="Science">
        <title>Ancient hybridizations among the ancestral genomes of bread wheat.</title>
        <authorList>
            <consortium name="International Wheat Genome Sequencing Consortium,"/>
            <person name="Marcussen T."/>
            <person name="Sandve S.R."/>
            <person name="Heier L."/>
            <person name="Spannagl M."/>
            <person name="Pfeifer M."/>
            <person name="Jakobsen K.S."/>
            <person name="Wulff B.B."/>
            <person name="Steuernagel B."/>
            <person name="Mayer K.F."/>
            <person name="Olsen O.A."/>
        </authorList>
    </citation>
    <scope>NUCLEOTIDE SEQUENCE [LARGE SCALE GENOMIC DNA]</scope>
    <source>
        <strain evidence="2">cv. AL8/78</strain>
    </source>
</reference>
<organism evidence="1 2">
    <name type="scientific">Aegilops tauschii subsp. strangulata</name>
    <name type="common">Goatgrass</name>
    <dbReference type="NCBI Taxonomy" id="200361"/>
    <lineage>
        <taxon>Eukaryota</taxon>
        <taxon>Viridiplantae</taxon>
        <taxon>Streptophyta</taxon>
        <taxon>Embryophyta</taxon>
        <taxon>Tracheophyta</taxon>
        <taxon>Spermatophyta</taxon>
        <taxon>Magnoliopsida</taxon>
        <taxon>Liliopsida</taxon>
        <taxon>Poales</taxon>
        <taxon>Poaceae</taxon>
        <taxon>BOP clade</taxon>
        <taxon>Pooideae</taxon>
        <taxon>Triticodae</taxon>
        <taxon>Triticeae</taxon>
        <taxon>Triticinae</taxon>
        <taxon>Aegilops</taxon>
    </lineage>
</organism>
<dbReference type="Gramene" id="AET5Gv21242000.1">
    <property type="protein sequence ID" value="AET5Gv21242000.1"/>
    <property type="gene ID" value="AET5Gv21242000"/>
</dbReference>
<dbReference type="EnsemblPlants" id="AET5Gv21242000.1">
    <property type="protein sequence ID" value="AET5Gv21242000.1"/>
    <property type="gene ID" value="AET5Gv21242000"/>
</dbReference>
<dbReference type="Proteomes" id="UP000015105">
    <property type="component" value="Chromosome 5D"/>
</dbReference>
<name>A0A453MML8_AEGTS</name>
<evidence type="ECO:0000313" key="2">
    <source>
        <dbReference type="Proteomes" id="UP000015105"/>
    </source>
</evidence>
<dbReference type="EnsemblPlants" id="AET5Gv21242000.13">
    <property type="protein sequence ID" value="AET5Gv21242000.13"/>
    <property type="gene ID" value="AET5Gv21242000"/>
</dbReference>
<reference evidence="1" key="5">
    <citation type="journal article" date="2021" name="G3 (Bethesda)">
        <title>Aegilops tauschii genome assembly Aet v5.0 features greater sequence contiguity and improved annotation.</title>
        <authorList>
            <person name="Wang L."/>
            <person name="Zhu T."/>
            <person name="Rodriguez J.C."/>
            <person name="Deal K.R."/>
            <person name="Dubcovsky J."/>
            <person name="McGuire P.E."/>
            <person name="Lux T."/>
            <person name="Spannagl M."/>
            <person name="Mayer K.F.X."/>
            <person name="Baldrich P."/>
            <person name="Meyers B.C."/>
            <person name="Huo N."/>
            <person name="Gu Y.Q."/>
            <person name="Zhou H."/>
            <person name="Devos K.M."/>
            <person name="Bennetzen J.L."/>
            <person name="Unver T."/>
            <person name="Budak H."/>
            <person name="Gulick P.J."/>
            <person name="Galiba G."/>
            <person name="Kalapos B."/>
            <person name="Nelson D.R."/>
            <person name="Li P."/>
            <person name="You F.M."/>
            <person name="Luo M.C."/>
            <person name="Dvorak J."/>
        </authorList>
    </citation>
    <scope>NUCLEOTIDE SEQUENCE [LARGE SCALE GENOMIC DNA]</scope>
    <source>
        <strain evidence="1">cv. AL8/78</strain>
    </source>
</reference>
<reference evidence="1" key="4">
    <citation type="submission" date="2019-03" db="UniProtKB">
        <authorList>
            <consortium name="EnsemblPlants"/>
        </authorList>
    </citation>
    <scope>IDENTIFICATION</scope>
</reference>
<dbReference type="Gramene" id="AET5Gv21242000.13">
    <property type="protein sequence ID" value="AET5Gv21242000.13"/>
    <property type="gene ID" value="AET5Gv21242000"/>
</dbReference>
<dbReference type="EnsemblPlants" id="AET5Gv21242000.14">
    <property type="protein sequence ID" value="AET5Gv21242000.14"/>
    <property type="gene ID" value="AET5Gv21242000"/>
</dbReference>
<reference evidence="1" key="3">
    <citation type="journal article" date="2017" name="Nature">
        <title>Genome sequence of the progenitor of the wheat D genome Aegilops tauschii.</title>
        <authorList>
            <person name="Luo M.C."/>
            <person name="Gu Y.Q."/>
            <person name="Puiu D."/>
            <person name="Wang H."/>
            <person name="Twardziok S.O."/>
            <person name="Deal K.R."/>
            <person name="Huo N."/>
            <person name="Zhu T."/>
            <person name="Wang L."/>
            <person name="Wang Y."/>
            <person name="McGuire P.E."/>
            <person name="Liu S."/>
            <person name="Long H."/>
            <person name="Ramasamy R.K."/>
            <person name="Rodriguez J.C."/>
            <person name="Van S.L."/>
            <person name="Yuan L."/>
            <person name="Wang Z."/>
            <person name="Xia Z."/>
            <person name="Xiao L."/>
            <person name="Anderson O.D."/>
            <person name="Ouyang S."/>
            <person name="Liang Y."/>
            <person name="Zimin A.V."/>
            <person name="Pertea G."/>
            <person name="Qi P."/>
            <person name="Bennetzen J.L."/>
            <person name="Dai X."/>
            <person name="Dawson M.W."/>
            <person name="Muller H.G."/>
            <person name="Kugler K."/>
            <person name="Rivarola-Duarte L."/>
            <person name="Spannagl M."/>
            <person name="Mayer K.F.X."/>
            <person name="Lu F.H."/>
            <person name="Bevan M.W."/>
            <person name="Leroy P."/>
            <person name="Li P."/>
            <person name="You F.M."/>
            <person name="Sun Q."/>
            <person name="Liu Z."/>
            <person name="Lyons E."/>
            <person name="Wicker T."/>
            <person name="Salzberg S.L."/>
            <person name="Devos K.M."/>
            <person name="Dvorak J."/>
        </authorList>
    </citation>
    <scope>NUCLEOTIDE SEQUENCE [LARGE SCALE GENOMIC DNA]</scope>
    <source>
        <strain evidence="1">cv. AL8/78</strain>
    </source>
</reference>